<feature type="transmembrane region" description="Helical" evidence="1">
    <location>
        <begin position="20"/>
        <end position="47"/>
    </location>
</feature>
<evidence type="ECO:0000313" key="2">
    <source>
        <dbReference type="EMBL" id="MEQ2521509.1"/>
    </source>
</evidence>
<keyword evidence="1" id="KW-0812">Transmembrane</keyword>
<reference evidence="2 3" key="1">
    <citation type="submission" date="2024-03" db="EMBL/GenBank/DDBJ databases">
        <title>Human intestinal bacterial collection.</title>
        <authorList>
            <person name="Pauvert C."/>
            <person name="Hitch T.C.A."/>
            <person name="Clavel T."/>
        </authorList>
    </citation>
    <scope>NUCLEOTIDE SEQUENCE [LARGE SCALE GENOMIC DNA]</scope>
    <source>
        <strain evidence="2 3">CLA-JM-H11</strain>
    </source>
</reference>
<sequence length="434" mass="49500">MLKPQIKQDNLRWPMGGFCLISALIYTSPFVGAWLNYIALGLCLYRLVRYDRQIFNVDYCGLICLSIVFSTPSGLSCVVPLVLAAEIWFVFRDGLVIVPSFAVFLSLICYLLMRMQMSINNFLLCVSQLLILYMMVSWEDRQSSILGIKVFISNVIISSIYALIFRNTSPIIRIIGQEVSAFWKSTQTRFQGLYRDPNYYMALIIMSLVLITLLWFYHQLSGRFFLTGTASLLIFGALTYSKTFFFLLCLFWLFCFLHILRKSKWMGILFIVGTGVLAYILVNTLFATTVFRILSASSIQELTTGRSSLFQIYLAKILSSASSLLFGEGMAAEILELGTHNLYLEVLYYIGLLGFLLYFGFLGMLVFQVQRNAHVQILSRGLFRYLAVIVFCALFCSLQGMYILPVYGLMYMSLISLHIPGTETCQEQIKQHFG</sequence>
<feature type="transmembrane region" description="Helical" evidence="1">
    <location>
        <begin position="268"/>
        <end position="294"/>
    </location>
</feature>
<evidence type="ECO:0000313" key="3">
    <source>
        <dbReference type="Proteomes" id="UP001477672"/>
    </source>
</evidence>
<feature type="transmembrane region" description="Helical" evidence="1">
    <location>
        <begin position="119"/>
        <end position="138"/>
    </location>
</feature>
<proteinExistence type="predicted"/>
<gene>
    <name evidence="2" type="ORF">WMO24_13895</name>
</gene>
<keyword evidence="1" id="KW-0472">Membrane</keyword>
<name>A0ABV1GI46_9FIRM</name>
<feature type="transmembrane region" description="Helical" evidence="1">
    <location>
        <begin position="230"/>
        <end position="256"/>
    </location>
</feature>
<keyword evidence="1" id="KW-1133">Transmembrane helix</keyword>
<dbReference type="Proteomes" id="UP001477672">
    <property type="component" value="Unassembled WGS sequence"/>
</dbReference>
<feature type="transmembrane region" description="Helical" evidence="1">
    <location>
        <begin position="199"/>
        <end position="218"/>
    </location>
</feature>
<dbReference type="EMBL" id="JBBMFA010000111">
    <property type="protein sequence ID" value="MEQ2521509.1"/>
    <property type="molecule type" value="Genomic_DNA"/>
</dbReference>
<accession>A0ABV1GI46</accession>
<comment type="caution">
    <text evidence="2">The sequence shown here is derived from an EMBL/GenBank/DDBJ whole genome shotgun (WGS) entry which is preliminary data.</text>
</comment>
<feature type="transmembrane region" description="Helical" evidence="1">
    <location>
        <begin position="59"/>
        <end position="83"/>
    </location>
</feature>
<keyword evidence="3" id="KW-1185">Reference proteome</keyword>
<organism evidence="2 3">
    <name type="scientific">Ruthenibacterium intestinale</name>
    <dbReference type="NCBI Taxonomy" id="3133163"/>
    <lineage>
        <taxon>Bacteria</taxon>
        <taxon>Bacillati</taxon>
        <taxon>Bacillota</taxon>
        <taxon>Clostridia</taxon>
        <taxon>Eubacteriales</taxon>
        <taxon>Oscillospiraceae</taxon>
        <taxon>Ruthenibacterium</taxon>
    </lineage>
</organism>
<feature type="transmembrane region" description="Helical" evidence="1">
    <location>
        <begin position="346"/>
        <end position="369"/>
    </location>
</feature>
<dbReference type="RefSeq" id="WP_349216968.1">
    <property type="nucleotide sequence ID" value="NZ_JBBMFA010000111.1"/>
</dbReference>
<evidence type="ECO:0000256" key="1">
    <source>
        <dbReference type="SAM" id="Phobius"/>
    </source>
</evidence>
<protein>
    <submittedName>
        <fullName evidence="2">Uncharacterized protein</fullName>
    </submittedName>
</protein>
<feature type="transmembrane region" description="Helical" evidence="1">
    <location>
        <begin position="144"/>
        <end position="164"/>
    </location>
</feature>
<feature type="transmembrane region" description="Helical" evidence="1">
    <location>
        <begin position="381"/>
        <end position="404"/>
    </location>
</feature>
<feature type="transmembrane region" description="Helical" evidence="1">
    <location>
        <begin position="89"/>
        <end position="112"/>
    </location>
</feature>